<dbReference type="RefSeq" id="WP_114491753.1">
    <property type="nucleotide sequence ID" value="NZ_JARFVB010000020.1"/>
</dbReference>
<dbReference type="InterPro" id="IPR050129">
    <property type="entry name" value="Zn_alcohol_dh"/>
</dbReference>
<organism evidence="4 5">
    <name type="scientific">Flagellimonas yonaguniensis</name>
    <dbReference type="NCBI Taxonomy" id="3031325"/>
    <lineage>
        <taxon>Bacteria</taxon>
        <taxon>Pseudomonadati</taxon>
        <taxon>Bacteroidota</taxon>
        <taxon>Flavobacteriia</taxon>
        <taxon>Flavobacteriales</taxon>
        <taxon>Flavobacteriaceae</taxon>
        <taxon>Flagellimonas</taxon>
    </lineage>
</organism>
<sequence>MKAARLFELGKPLRVEEVAIPELRDEDVLVEVKATFIAPSMKDITQPGGSFVRPTLPAILGSDAVGNISKLGKHVKGLKEGQKVWVNSLLYYPTDEFALKGREGLSESMAFQGMFTFNPNNVHLMDEYQGGFAEYIKAPSYNIIPLPENFPVEHAVRLGYLGTAFHALKRAHVHYGSTVLINGATGTVGTSAVLLALAMGASKIIAIANKKDRLEKIKQIEPAIIETLSLQDGEVTGKIKELTNGQGAESFVDCLSYVDTSSTHQCLFAVKKGGTAVCIGGATGNITVPYSFLLGTEINITGSLYLHSYEANEMISMVNSGRLNLDFLDTKAFALEEINEAIELAGSRIGGLNTVLVKM</sequence>
<dbReference type="InterPro" id="IPR011032">
    <property type="entry name" value="GroES-like_sf"/>
</dbReference>
<dbReference type="Pfam" id="PF08240">
    <property type="entry name" value="ADH_N"/>
    <property type="match status" value="1"/>
</dbReference>
<comment type="caution">
    <text evidence="4">The sequence shown here is derived from an EMBL/GenBank/DDBJ whole genome shotgun (WGS) entry which is preliminary data.</text>
</comment>
<dbReference type="SUPFAM" id="SSF51735">
    <property type="entry name" value="NAD(P)-binding Rossmann-fold domains"/>
    <property type="match status" value="1"/>
</dbReference>
<keyword evidence="1" id="KW-0560">Oxidoreductase</keyword>
<dbReference type="EMBL" id="JARFVB010000020">
    <property type="protein sequence ID" value="MDF0718160.1"/>
    <property type="molecule type" value="Genomic_DNA"/>
</dbReference>
<keyword evidence="5" id="KW-1185">Reference proteome</keyword>
<dbReference type="PANTHER" id="PTHR43401:SF2">
    <property type="entry name" value="L-THREONINE 3-DEHYDROGENASE"/>
    <property type="match status" value="1"/>
</dbReference>
<dbReference type="InterPro" id="IPR036291">
    <property type="entry name" value="NAD(P)-bd_dom_sf"/>
</dbReference>
<name>A0ABT5Y3X8_9FLAO</name>
<dbReference type="InterPro" id="IPR013149">
    <property type="entry name" value="ADH-like_C"/>
</dbReference>
<evidence type="ECO:0000256" key="1">
    <source>
        <dbReference type="ARBA" id="ARBA00023002"/>
    </source>
</evidence>
<accession>A0ABT5Y3X8</accession>
<proteinExistence type="predicted"/>
<dbReference type="Pfam" id="PF00107">
    <property type="entry name" value="ADH_zinc_N"/>
    <property type="match status" value="1"/>
</dbReference>
<dbReference type="InterPro" id="IPR013154">
    <property type="entry name" value="ADH-like_N"/>
</dbReference>
<evidence type="ECO:0000313" key="5">
    <source>
        <dbReference type="Proteomes" id="UP001221366"/>
    </source>
</evidence>
<dbReference type="PANTHER" id="PTHR43401">
    <property type="entry name" value="L-THREONINE 3-DEHYDROGENASE"/>
    <property type="match status" value="1"/>
</dbReference>
<feature type="domain" description="Alcohol dehydrogenase-like C-terminal" evidence="2">
    <location>
        <begin position="188"/>
        <end position="319"/>
    </location>
</feature>
<reference evidence="4 5" key="1">
    <citation type="submission" date="2023-03" db="EMBL/GenBank/DDBJ databases">
        <title>Muricauda XX sp. nov. and Muricauda XXX sp. nov., two novel species isolated from Okinawa Trough.</title>
        <authorList>
            <person name="Cao W."/>
            <person name="Deng X."/>
        </authorList>
    </citation>
    <scope>NUCLEOTIDE SEQUENCE [LARGE SCALE GENOMIC DNA]</scope>
    <source>
        <strain evidence="4 5">334s03</strain>
    </source>
</reference>
<protein>
    <submittedName>
        <fullName evidence="4">Zinc-binding dehydrogenase</fullName>
    </submittedName>
</protein>
<feature type="domain" description="Alcohol dehydrogenase-like N-terminal" evidence="3">
    <location>
        <begin position="25"/>
        <end position="148"/>
    </location>
</feature>
<evidence type="ECO:0000259" key="3">
    <source>
        <dbReference type="Pfam" id="PF08240"/>
    </source>
</evidence>
<dbReference type="Gene3D" id="3.90.180.10">
    <property type="entry name" value="Medium-chain alcohol dehydrogenases, catalytic domain"/>
    <property type="match status" value="1"/>
</dbReference>
<dbReference type="Proteomes" id="UP001221366">
    <property type="component" value="Unassembled WGS sequence"/>
</dbReference>
<dbReference type="SUPFAM" id="SSF50129">
    <property type="entry name" value="GroES-like"/>
    <property type="match status" value="1"/>
</dbReference>
<evidence type="ECO:0000259" key="2">
    <source>
        <dbReference type="Pfam" id="PF00107"/>
    </source>
</evidence>
<dbReference type="Gene3D" id="3.40.50.720">
    <property type="entry name" value="NAD(P)-binding Rossmann-like Domain"/>
    <property type="match status" value="1"/>
</dbReference>
<gene>
    <name evidence="4" type="ORF">PY092_18505</name>
</gene>
<evidence type="ECO:0000313" key="4">
    <source>
        <dbReference type="EMBL" id="MDF0718160.1"/>
    </source>
</evidence>